<sequence>MVYKLRSMSHPHEKANCHFLIWLFVTATIHSICAFDILLGHEFTSGPFKLKDESTNKNWGPFSFWWRSRRSALGAAQLRQQHISKTKYLELISKASKNDAHGRAKMQESALLLDKPNDRLTTQSYLNSLIRDLSKLEQRRQIVNQLRRRNNIPTSLKSWKKKPARKATRSSGKHQREFVLKQSQPQTFQAAIILPSQDDFLTVGDKPSVSGNEFFDSFIPSEANQGSMSNKEPMFLDENFGFGSEPASDPMFLDQALGFEDISITPTEPIDAANGFGQFSDLVDAPVNSRELRKEATEGDGWFLSESTGCSDITSRVCTSDSECSCHGFYTCVMSRCRLLDQQGQSFVSVLDDKQKVTEHWHDSPVVFDKRA</sequence>
<organism evidence="3 6">
    <name type="scientific">Biomphalaria glabrata</name>
    <name type="common">Bloodfluke planorb</name>
    <name type="synonym">Freshwater snail</name>
    <dbReference type="NCBI Taxonomy" id="6526"/>
    <lineage>
        <taxon>Eukaryota</taxon>
        <taxon>Metazoa</taxon>
        <taxon>Spiralia</taxon>
        <taxon>Lophotrochozoa</taxon>
        <taxon>Mollusca</taxon>
        <taxon>Gastropoda</taxon>
        <taxon>Heterobranchia</taxon>
        <taxon>Euthyneura</taxon>
        <taxon>Panpulmonata</taxon>
        <taxon>Hygrophila</taxon>
        <taxon>Lymnaeoidea</taxon>
        <taxon>Planorbidae</taxon>
        <taxon>Biomphalaria</taxon>
    </lineage>
</organism>
<dbReference type="RefSeq" id="XP_055884047.1">
    <property type="nucleotide sequence ID" value="XM_056028072.1"/>
</dbReference>
<keyword evidence="2" id="KW-0472">Membrane</keyword>
<proteinExistence type="predicted"/>
<evidence type="ECO:0000256" key="1">
    <source>
        <dbReference type="SAM" id="MobiDB-lite"/>
    </source>
</evidence>
<evidence type="ECO:0000313" key="3">
    <source>
        <dbReference type="Proteomes" id="UP001165740"/>
    </source>
</evidence>
<keyword evidence="2" id="KW-1133">Transmembrane helix</keyword>
<protein>
    <submittedName>
        <fullName evidence="4 5">Uncharacterized protein LOC129926077</fullName>
    </submittedName>
</protein>
<dbReference type="Proteomes" id="UP001165740">
    <property type="component" value="Chromosome 4"/>
</dbReference>
<evidence type="ECO:0000313" key="8">
    <source>
        <dbReference type="RefSeq" id="XP_055884050.1"/>
    </source>
</evidence>
<dbReference type="RefSeq" id="XP_055884046.1">
    <property type="nucleotide sequence ID" value="XM_056028071.1"/>
</dbReference>
<feature type="transmembrane region" description="Helical" evidence="2">
    <location>
        <begin position="20"/>
        <end position="39"/>
    </location>
</feature>
<dbReference type="OrthoDB" id="6091621at2759"/>
<evidence type="ECO:0000313" key="5">
    <source>
        <dbReference type="RefSeq" id="XP_055884047.1"/>
    </source>
</evidence>
<reference evidence="4 5" key="1">
    <citation type="submission" date="2025-04" db="UniProtKB">
        <authorList>
            <consortium name="RefSeq"/>
        </authorList>
    </citation>
    <scope>IDENTIFICATION</scope>
</reference>
<evidence type="ECO:0000313" key="4">
    <source>
        <dbReference type="RefSeq" id="XP_055884046.1"/>
    </source>
</evidence>
<gene>
    <name evidence="4 5 6 7 8" type="primary">LOC129926077</name>
</gene>
<evidence type="ECO:0000313" key="6">
    <source>
        <dbReference type="RefSeq" id="XP_055884048.1"/>
    </source>
</evidence>
<name>A0A9W3AA60_BIOGL</name>
<keyword evidence="2" id="KW-0812">Transmembrane</keyword>
<evidence type="ECO:0000313" key="7">
    <source>
        <dbReference type="RefSeq" id="XP_055884049.1"/>
    </source>
</evidence>
<dbReference type="AlphaFoldDB" id="A0A9W3AA60"/>
<accession>A0A9W3AA60</accession>
<keyword evidence="3" id="KW-1185">Reference proteome</keyword>
<feature type="region of interest" description="Disordered" evidence="1">
    <location>
        <begin position="154"/>
        <end position="176"/>
    </location>
</feature>
<dbReference type="RefSeq" id="XP_055884050.1">
    <property type="nucleotide sequence ID" value="XM_056028075.1"/>
</dbReference>
<dbReference type="RefSeq" id="XP_055884049.1">
    <property type="nucleotide sequence ID" value="XM_056028074.1"/>
</dbReference>
<dbReference type="RefSeq" id="XP_055884048.1">
    <property type="nucleotide sequence ID" value="XM_056028073.1"/>
</dbReference>
<evidence type="ECO:0000256" key="2">
    <source>
        <dbReference type="SAM" id="Phobius"/>
    </source>
</evidence>
<feature type="compositionally biased region" description="Basic residues" evidence="1">
    <location>
        <begin position="158"/>
        <end position="173"/>
    </location>
</feature>
<dbReference type="GeneID" id="129926077"/>